<proteinExistence type="predicted"/>
<dbReference type="SUPFAM" id="SSF50475">
    <property type="entry name" value="FMN-binding split barrel"/>
    <property type="match status" value="1"/>
</dbReference>
<dbReference type="InterPro" id="IPR004378">
    <property type="entry name" value="F420H2_quin_Rdtase"/>
</dbReference>
<accession>A0ABV5YCD0</accession>
<dbReference type="Pfam" id="PF04075">
    <property type="entry name" value="F420H2_quin_red"/>
    <property type="match status" value="1"/>
</dbReference>
<dbReference type="InterPro" id="IPR012349">
    <property type="entry name" value="Split_barrel_FMN-bd"/>
</dbReference>
<dbReference type="EMBL" id="JBHLZP010000027">
    <property type="protein sequence ID" value="MFB9831752.1"/>
    <property type="molecule type" value="Genomic_DNA"/>
</dbReference>
<evidence type="ECO:0000313" key="2">
    <source>
        <dbReference type="Proteomes" id="UP001589627"/>
    </source>
</evidence>
<reference evidence="1 2" key="1">
    <citation type="submission" date="2024-09" db="EMBL/GenBank/DDBJ databases">
        <authorList>
            <person name="Sun Q."/>
            <person name="Mori K."/>
        </authorList>
    </citation>
    <scope>NUCLEOTIDE SEQUENCE [LARGE SCALE GENOMIC DNA]</scope>
    <source>
        <strain evidence="1 2">TBRC 0563</strain>
    </source>
</reference>
<organism evidence="1 2">
    <name type="scientific">Actinoallomurus acaciae</name>
    <dbReference type="NCBI Taxonomy" id="502577"/>
    <lineage>
        <taxon>Bacteria</taxon>
        <taxon>Bacillati</taxon>
        <taxon>Actinomycetota</taxon>
        <taxon>Actinomycetes</taxon>
        <taxon>Streptosporangiales</taxon>
        <taxon>Thermomonosporaceae</taxon>
        <taxon>Actinoallomurus</taxon>
    </lineage>
</organism>
<protein>
    <submittedName>
        <fullName evidence="1">Nitroreductase/quinone reductase family protein</fullName>
    </submittedName>
</protein>
<keyword evidence="2" id="KW-1185">Reference proteome</keyword>
<gene>
    <name evidence="1" type="ORF">ACFFNX_06075</name>
</gene>
<dbReference type="NCBIfam" id="TIGR00026">
    <property type="entry name" value="hi_GC_TIGR00026"/>
    <property type="match status" value="1"/>
</dbReference>
<dbReference type="Proteomes" id="UP001589627">
    <property type="component" value="Unassembled WGS sequence"/>
</dbReference>
<comment type="caution">
    <text evidence="1">The sequence shown here is derived from an EMBL/GenBank/DDBJ whole genome shotgun (WGS) entry which is preliminary data.</text>
</comment>
<dbReference type="Gene3D" id="2.30.110.10">
    <property type="entry name" value="Electron Transport, Fmn-binding Protein, Chain A"/>
    <property type="match status" value="1"/>
</dbReference>
<evidence type="ECO:0000313" key="1">
    <source>
        <dbReference type="EMBL" id="MFB9831752.1"/>
    </source>
</evidence>
<dbReference type="RefSeq" id="WP_378196474.1">
    <property type="nucleotide sequence ID" value="NZ_JBHLZP010000027.1"/>
</dbReference>
<sequence length="136" mass="15733">MTPTDTHARRRRMTGRFHRYVANPFMRPMSRYLPGAAVLETIGRKSGLPRQTPIGGRIEGGSFWLVSDHGRRSQYVRNIEADPRVRVRIGRRWRTGIAHLMPDDDPKERLRRLPRANGLIVRLLGTELLTVRVDLE</sequence>
<name>A0ABV5YCD0_9ACTN</name>